<gene>
    <name evidence="1" type="ORF">O0931_10175</name>
</gene>
<protein>
    <submittedName>
        <fullName evidence="1">Carbohydrate-binding domain-containing protein</fullName>
    </submittedName>
</protein>
<accession>A0ABT4KXK0</accession>
<dbReference type="SUPFAM" id="SSF51126">
    <property type="entry name" value="Pectin lyase-like"/>
    <property type="match status" value="1"/>
</dbReference>
<keyword evidence="2" id="KW-1185">Reference proteome</keyword>
<organism evidence="1 2">
    <name type="scientific">Pedobacter rhodius</name>
    <dbReference type="NCBI Taxonomy" id="3004098"/>
    <lineage>
        <taxon>Bacteria</taxon>
        <taxon>Pseudomonadati</taxon>
        <taxon>Bacteroidota</taxon>
        <taxon>Sphingobacteriia</taxon>
        <taxon>Sphingobacteriales</taxon>
        <taxon>Sphingobacteriaceae</taxon>
        <taxon>Pedobacter</taxon>
    </lineage>
</organism>
<dbReference type="PROSITE" id="PS51257">
    <property type="entry name" value="PROKAR_LIPOPROTEIN"/>
    <property type="match status" value="1"/>
</dbReference>
<evidence type="ECO:0000313" key="1">
    <source>
        <dbReference type="EMBL" id="MCZ4223662.1"/>
    </source>
</evidence>
<reference evidence="1" key="1">
    <citation type="submission" date="2022-12" db="EMBL/GenBank/DDBJ databases">
        <title>Genome sequence of SJ11.</title>
        <authorList>
            <person name="Woo H."/>
        </authorList>
    </citation>
    <scope>NUCLEOTIDE SEQUENCE</scope>
    <source>
        <strain evidence="1">SJ11</strain>
    </source>
</reference>
<dbReference type="EMBL" id="JAPWGL010000003">
    <property type="protein sequence ID" value="MCZ4223662.1"/>
    <property type="molecule type" value="Genomic_DNA"/>
</dbReference>
<dbReference type="Proteomes" id="UP001144341">
    <property type="component" value="Unassembled WGS sequence"/>
</dbReference>
<comment type="caution">
    <text evidence="1">The sequence shown here is derived from an EMBL/GenBank/DDBJ whole genome shotgun (WGS) entry which is preliminary data.</text>
</comment>
<proteinExistence type="predicted"/>
<dbReference type="Pfam" id="PF14262">
    <property type="entry name" value="Cthe_2159"/>
    <property type="match status" value="1"/>
</dbReference>
<name>A0ABT4KXK0_9SPHI</name>
<sequence>MKSSKYITRFVFAIAFVSTILSCKKSSEETATTTTETYAVIETNTKDTTLTNAVLIKYANNVATVTNPFSGNGVTITNSNGVVTVTSTIPGTEVNYVISGVTTNGSVKIYSDYKFGLVLNGADIISKDGPAINIQSGQKATVILVGETNNRLIDAATYTASGTEDMKGTFFSNGQLMITGNGRLIVKGNYKHAICSNDNVDIKGGNIAITGAVSDGIHTNNYFQMEGGSLSITLSADGSGDGIEAETGYIQLDKGVLNISTTVNNGLLASYKGTNSTIDPSVKINGGTITITTTGEKAIGVKSEGSILLNSTDGVKISVSGNGAKGFNSGKDLTITNANVNVTTTGDAFYDTTDKGISSAIGIKTGGNFRMDKGTIAITSSGIGGKGISSDGTFVINDGTVTVSTSGAKFTYGSDNITSKAVKSTGNLTVNGGTVNVRTSGTEAEGIGSDASLTINGGTIECVATHNGLSAINQIVINGGNIYSYSGTNDGMNSNGTITITGGLIVASGSTVPEGGFDCGNNTFKITGGTLIGIGGTTSNPTANATTQNTVVFSSTAATDELIHIETSLGADVFTFKVPRAYASKMTLLFSMPTLSPNTAYTIYRGGSVAGGTNFHGLFTGSTYTKGTISTTFTTSSILTSISK</sequence>
<evidence type="ECO:0000313" key="2">
    <source>
        <dbReference type="Proteomes" id="UP001144341"/>
    </source>
</evidence>
<dbReference type="InterPro" id="IPR011050">
    <property type="entry name" value="Pectin_lyase_fold/virulence"/>
</dbReference>
<dbReference type="InterPro" id="IPR025584">
    <property type="entry name" value="Cthe_2159"/>
</dbReference>
<dbReference type="RefSeq" id="WP_269415465.1">
    <property type="nucleotide sequence ID" value="NZ_JAPWGL010000003.1"/>
</dbReference>